<name>L8GFG5_ACACF</name>
<dbReference type="OMA" id="WRARCLD"/>
<dbReference type="Pfam" id="PF12937">
    <property type="entry name" value="F-box-like"/>
    <property type="match status" value="1"/>
</dbReference>
<feature type="compositionally biased region" description="Polar residues" evidence="1">
    <location>
        <begin position="10"/>
        <end position="24"/>
    </location>
</feature>
<feature type="region of interest" description="Disordered" evidence="1">
    <location>
        <begin position="320"/>
        <end position="346"/>
    </location>
</feature>
<dbReference type="Gene3D" id="1.20.1280.50">
    <property type="match status" value="1"/>
</dbReference>
<accession>L8GFG5</accession>
<dbReference type="OrthoDB" id="18431at2759"/>
<evidence type="ECO:0000259" key="2">
    <source>
        <dbReference type="PROSITE" id="PS50181"/>
    </source>
</evidence>
<evidence type="ECO:0000259" key="3">
    <source>
        <dbReference type="PROSITE" id="PS50190"/>
    </source>
</evidence>
<dbReference type="PANTHER" id="PTHR10663">
    <property type="entry name" value="GUANYL-NUCLEOTIDE EXCHANGE FACTOR"/>
    <property type="match status" value="1"/>
</dbReference>
<organism evidence="4 5">
    <name type="scientific">Acanthamoeba castellanii (strain ATCC 30010 / Neff)</name>
    <dbReference type="NCBI Taxonomy" id="1257118"/>
    <lineage>
        <taxon>Eukaryota</taxon>
        <taxon>Amoebozoa</taxon>
        <taxon>Discosea</taxon>
        <taxon>Longamoebia</taxon>
        <taxon>Centramoebida</taxon>
        <taxon>Acanthamoebidae</taxon>
        <taxon>Acanthamoeba</taxon>
    </lineage>
</organism>
<protein>
    <submittedName>
        <fullName evidence="4">Sec7 domain containing protein</fullName>
    </submittedName>
</protein>
<dbReference type="VEuPathDB" id="AmoebaDB:ACA1_261570"/>
<dbReference type="InterPro" id="IPR036047">
    <property type="entry name" value="F-box-like_dom_sf"/>
</dbReference>
<dbReference type="AlphaFoldDB" id="L8GFG5"/>
<dbReference type="SUPFAM" id="SSF81383">
    <property type="entry name" value="F-box domain"/>
    <property type="match status" value="1"/>
</dbReference>
<dbReference type="SMART" id="SM00256">
    <property type="entry name" value="FBOX"/>
    <property type="match status" value="1"/>
</dbReference>
<dbReference type="GO" id="GO:0032012">
    <property type="term" value="P:regulation of ARF protein signal transduction"/>
    <property type="evidence" value="ECO:0007669"/>
    <property type="project" value="InterPro"/>
</dbReference>
<dbReference type="InterPro" id="IPR023394">
    <property type="entry name" value="Sec7_C_sf"/>
</dbReference>
<dbReference type="InterPro" id="IPR000904">
    <property type="entry name" value="Sec7_dom"/>
</dbReference>
<evidence type="ECO:0000256" key="1">
    <source>
        <dbReference type="SAM" id="MobiDB-lite"/>
    </source>
</evidence>
<dbReference type="KEGG" id="acan:ACA1_261570"/>
<proteinExistence type="predicted"/>
<dbReference type="EMBL" id="KB008148">
    <property type="protein sequence ID" value="ELR11737.1"/>
    <property type="molecule type" value="Genomic_DNA"/>
</dbReference>
<dbReference type="GO" id="GO:0005085">
    <property type="term" value="F:guanyl-nucleotide exchange factor activity"/>
    <property type="evidence" value="ECO:0007669"/>
    <property type="project" value="InterPro"/>
</dbReference>
<feature type="compositionally biased region" description="Low complexity" evidence="1">
    <location>
        <begin position="321"/>
        <end position="339"/>
    </location>
</feature>
<dbReference type="Gene3D" id="1.10.220.20">
    <property type="match status" value="1"/>
</dbReference>
<dbReference type="Proteomes" id="UP000011083">
    <property type="component" value="Unassembled WGS sequence"/>
</dbReference>
<dbReference type="CDD" id="cd00171">
    <property type="entry name" value="Sec7"/>
    <property type="match status" value="1"/>
</dbReference>
<dbReference type="GeneID" id="14912024"/>
<feature type="region of interest" description="Disordered" evidence="1">
    <location>
        <begin position="1"/>
        <end position="25"/>
    </location>
</feature>
<dbReference type="PROSITE" id="PS50190">
    <property type="entry name" value="SEC7"/>
    <property type="match status" value="1"/>
</dbReference>
<sequence length="359" mass="40367">MYAQSDPEHNNLNPQRHATTMSLQSSSSSSSSAIVSVGHVMDLPEELLVSVLSHLALADLCRTAAACRTLRRVATDDRLLWRARCLDRFGPEALEARAEGSSWEQHWATLLDHHRRGCELFNQNLGIDYLVEHRVLRAEPQAIADFLSKTPGLYKKSIGWTLGRRAKDCSKEEETILDDVDAPELEMDFYSSVAQLYMSGIDFHDLTVDEALRQLLLRVKLPGSSQFIRRILKDFAMAYYKQNKVEAERLFKNAEGPYIAAYSILMLNTDLHNPRVSRKMKKNEFQEHFSAMLPGLPREYIEGVYDRIRAVELRVADEDSVSGSSPASASISAATTARTGSDDADTQGKGLKGFFSRFF</sequence>
<dbReference type="RefSeq" id="XP_004333750.1">
    <property type="nucleotide sequence ID" value="XM_004333702.1"/>
</dbReference>
<dbReference type="InterPro" id="IPR035999">
    <property type="entry name" value="Sec7_dom_sf"/>
</dbReference>
<dbReference type="Gene3D" id="1.10.1000.11">
    <property type="entry name" value="Arf Nucleotide-binding Site Opener,domain 2"/>
    <property type="match status" value="1"/>
</dbReference>
<gene>
    <name evidence="4" type="ORF">ACA1_261570</name>
</gene>
<keyword evidence="5" id="KW-1185">Reference proteome</keyword>
<feature type="domain" description="SEC7" evidence="3">
    <location>
        <begin position="126"/>
        <end position="311"/>
    </location>
</feature>
<reference evidence="4 5" key="1">
    <citation type="journal article" date="2013" name="Genome Biol.">
        <title>Genome of Acanthamoeba castellanii highlights extensive lateral gene transfer and early evolution of tyrosine kinase signaling.</title>
        <authorList>
            <person name="Clarke M."/>
            <person name="Lohan A.J."/>
            <person name="Liu B."/>
            <person name="Lagkouvardos I."/>
            <person name="Roy S."/>
            <person name="Zafar N."/>
            <person name="Bertelli C."/>
            <person name="Schilde C."/>
            <person name="Kianianmomeni A."/>
            <person name="Burglin T.R."/>
            <person name="Frech C."/>
            <person name="Turcotte B."/>
            <person name="Kopec K.O."/>
            <person name="Synnott J.M."/>
            <person name="Choo C."/>
            <person name="Paponov I."/>
            <person name="Finkler A."/>
            <person name="Soon Heng Tan C."/>
            <person name="Hutchins A.P."/>
            <person name="Weinmeier T."/>
            <person name="Rattei T."/>
            <person name="Chu J.S."/>
            <person name="Gimenez G."/>
            <person name="Irimia M."/>
            <person name="Rigden D.J."/>
            <person name="Fitzpatrick D.A."/>
            <person name="Lorenzo-Morales J."/>
            <person name="Bateman A."/>
            <person name="Chiu C.H."/>
            <person name="Tang P."/>
            <person name="Hegemann P."/>
            <person name="Fromm H."/>
            <person name="Raoult D."/>
            <person name="Greub G."/>
            <person name="Miranda-Saavedra D."/>
            <person name="Chen N."/>
            <person name="Nash P."/>
            <person name="Ginger M.L."/>
            <person name="Horn M."/>
            <person name="Schaap P."/>
            <person name="Caler L."/>
            <person name="Loftus B."/>
        </authorList>
    </citation>
    <scope>NUCLEOTIDE SEQUENCE [LARGE SCALE GENOMIC DNA]</scope>
    <source>
        <strain evidence="4 5">Neff</strain>
    </source>
</reference>
<dbReference type="SUPFAM" id="SSF48425">
    <property type="entry name" value="Sec7 domain"/>
    <property type="match status" value="1"/>
</dbReference>
<dbReference type="Pfam" id="PF01369">
    <property type="entry name" value="Sec7"/>
    <property type="match status" value="1"/>
</dbReference>
<dbReference type="PROSITE" id="PS50181">
    <property type="entry name" value="FBOX"/>
    <property type="match status" value="1"/>
</dbReference>
<dbReference type="InterPro" id="IPR001810">
    <property type="entry name" value="F-box_dom"/>
</dbReference>
<evidence type="ECO:0000313" key="4">
    <source>
        <dbReference type="EMBL" id="ELR11737.1"/>
    </source>
</evidence>
<feature type="domain" description="F-box" evidence="2">
    <location>
        <begin position="37"/>
        <end position="84"/>
    </location>
</feature>
<dbReference type="STRING" id="1257118.L8GFG5"/>
<dbReference type="SMART" id="SM00222">
    <property type="entry name" value="Sec7"/>
    <property type="match status" value="1"/>
</dbReference>
<evidence type="ECO:0000313" key="5">
    <source>
        <dbReference type="Proteomes" id="UP000011083"/>
    </source>
</evidence>